<dbReference type="InterPro" id="IPR036116">
    <property type="entry name" value="FN3_sf"/>
</dbReference>
<dbReference type="CDD" id="cd00063">
    <property type="entry name" value="FN3"/>
    <property type="match status" value="2"/>
</dbReference>
<dbReference type="SMART" id="SM00060">
    <property type="entry name" value="FN3"/>
    <property type="match status" value="2"/>
</dbReference>
<feature type="chain" id="PRO_5039517718" evidence="7">
    <location>
        <begin position="23"/>
        <end position="1587"/>
    </location>
</feature>
<dbReference type="PANTHER" id="PTHR10357:SF209">
    <property type="entry name" value="PERIPLASMIC ALPHA-AMYLASE"/>
    <property type="match status" value="1"/>
</dbReference>
<gene>
    <name evidence="9" type="ORF">FPL14_22585</name>
</gene>
<dbReference type="Pfam" id="PF03423">
    <property type="entry name" value="CBM_25"/>
    <property type="match status" value="3"/>
</dbReference>
<dbReference type="Pfam" id="PF16738">
    <property type="entry name" value="CBM26"/>
    <property type="match status" value="1"/>
</dbReference>
<dbReference type="GO" id="GO:0000272">
    <property type="term" value="P:polysaccharide catabolic process"/>
    <property type="evidence" value="ECO:0007669"/>
    <property type="project" value="UniProtKB-KW"/>
</dbReference>
<dbReference type="FunFam" id="2.60.40.10:FF:001114">
    <property type="entry name" value="Chitinase A1"/>
    <property type="match status" value="1"/>
</dbReference>
<feature type="domain" description="Fibronectin type-III" evidence="8">
    <location>
        <begin position="793"/>
        <end position="878"/>
    </location>
</feature>
<dbReference type="KEGG" id="cchl:FPL14_22585"/>
<evidence type="ECO:0000256" key="7">
    <source>
        <dbReference type="SAM" id="SignalP"/>
    </source>
</evidence>
<evidence type="ECO:0000256" key="1">
    <source>
        <dbReference type="ARBA" id="ARBA00022729"/>
    </source>
</evidence>
<accession>A0A7G5C364</accession>
<dbReference type="PROSITE" id="PS50853">
    <property type="entry name" value="FN3"/>
    <property type="match status" value="2"/>
</dbReference>
<organism evidence="9 10">
    <name type="scientific">Cohnella cholangitidis</name>
    <dbReference type="NCBI Taxonomy" id="2598458"/>
    <lineage>
        <taxon>Bacteria</taxon>
        <taxon>Bacillati</taxon>
        <taxon>Bacillota</taxon>
        <taxon>Bacilli</taxon>
        <taxon>Bacillales</taxon>
        <taxon>Paenibacillaceae</taxon>
        <taxon>Cohnella</taxon>
    </lineage>
</organism>
<feature type="domain" description="Fibronectin type-III" evidence="8">
    <location>
        <begin position="1202"/>
        <end position="1291"/>
    </location>
</feature>
<feature type="region of interest" description="Disordered" evidence="6">
    <location>
        <begin position="469"/>
        <end position="489"/>
    </location>
</feature>
<feature type="region of interest" description="Disordered" evidence="6">
    <location>
        <begin position="1549"/>
        <end position="1570"/>
    </location>
</feature>
<reference evidence="9 10" key="1">
    <citation type="submission" date="2019-07" db="EMBL/GenBank/DDBJ databases">
        <authorList>
            <person name="Kim J.K."/>
            <person name="Cheong H.-M."/>
            <person name="Choi Y."/>
            <person name="Hwang K.J."/>
            <person name="Lee S."/>
            <person name="Choi C."/>
        </authorList>
    </citation>
    <scope>NUCLEOTIDE SEQUENCE [LARGE SCALE GENOMIC DNA]</scope>
    <source>
        <strain evidence="9 10">KS 22</strain>
    </source>
</reference>
<dbReference type="InterPro" id="IPR031965">
    <property type="entry name" value="CBM26"/>
</dbReference>
<evidence type="ECO:0000256" key="4">
    <source>
        <dbReference type="ARBA" id="ARBA00023295"/>
    </source>
</evidence>
<evidence type="ECO:0000313" key="9">
    <source>
        <dbReference type="EMBL" id="QMV43648.1"/>
    </source>
</evidence>
<dbReference type="RefSeq" id="WP_182299885.1">
    <property type="nucleotide sequence ID" value="NZ_CP041969.1"/>
</dbReference>
<dbReference type="Gene3D" id="3.20.20.80">
    <property type="entry name" value="Glycosidases"/>
    <property type="match status" value="2"/>
</dbReference>
<feature type="signal peptide" evidence="7">
    <location>
        <begin position="1"/>
        <end position="22"/>
    </location>
</feature>
<evidence type="ECO:0000256" key="2">
    <source>
        <dbReference type="ARBA" id="ARBA00022801"/>
    </source>
</evidence>
<name>A0A7G5C364_9BACL</name>
<dbReference type="SUPFAM" id="SSF51445">
    <property type="entry name" value="(Trans)glycosidases"/>
    <property type="match status" value="1"/>
</dbReference>
<sequence length="1587" mass="172223">MLKRSRLLVFSLCIICSLLWSAMILPAGNIAFADAQSVSGPTVEPPTFSWDNANVYFVMTDRFYNGNTSNDNSYGRPRSDAWGKNIGTFHGGDIKGLTKKLNEGYFTELGTNAIWITAPWEQMHGWVGGGTGGDFAHYGYHGYYGLDFTSMDKNMGTIEEMREFVDLAHSKGIRVVLDIVLNHVAYRTLQDMVELNYGDTGGLSSTWTPNQSQNQNWHTHNGILNGNNTSAWAAWWGKDWIRTENTSGYDNCGNSNTTQCVGSLPDLKTESTNNVGLPPVLKTKWNRESTGFDNWIVPAAKPFRKDLNIPPKDYMIKWITSWVAEFGIDGFRADTAKHIEKERWGELKAQAKSALIQWRQNNPTKPGADWTDDFWMTAEDFGHGLGRDSYFDHGFDSVINFSFQGENMGSLESIFSRYANDLNGNLPNYNVLSYISSHDTALYNRSNLVQAGTALLLLPGAVQTFYGDETARPLGDGGSDDKQGTRSSMNWSSINQDVLTHWQKLGQFRNKHMAIGAGSHSKIADAPYTFSRAYEKDDILDKVVVATGASGTVDINVGSMFPDGTTVRDAYTNSEAVVSNGKARFTAGAKGVILIENVGPNLKFPVLTASPAGGKFKTATTAVTLSVKNATAGKYTLDGSDPSNGIDFTNGTSIEIGSDMAINDTKTLKMYALNENGVGTNSYSFIKGDPNAKLTIYYKKPANWGTPSIYYYDTAHKQSEPAWAASPAMTSVGDDWYSYTFDTAESATIMFKDNTGKQTPGQGQAGFARSETSWYDGSVWHVIDPRIITKPTPPANLISTGKSATTVSLSWQASTSTSPITGYDIYRDNVKVGSSSTTTYKDTGLTAETAYIYTVTAKNQSGGISDPSQQLSVTTDQSGTIEALVTIYYKKGYPSPFIHYRSEGGTWTQPPGVRMEDSTEFPGYAQITIDPMTATRVEAAFNNGSGTWDSNQTKNYFFNLGDNTYTPGTNGAAGTVKPGKPPAVPQGNKVTVYYKQGWNPVNIHYRPEGGTWTAVPGVKMNSDPEFPGYSKMTVDIGTATRLEAVFNNGNNVWDNNNNSNYFFPIGDNTFVPGTNGAAGNVKPGKPATAPVGNKVSIYYKQGWNPVNIHYRPEGGTWTAVPGVRMNADSGYPGYSLITVDIGTASRLEAVFNNGNNVWDNNANKNYFFPIGDNTFLPGTNGAPGQVQAGVKPPPVGGTDTIAPSIPANVAAVPTHSTVALQWTASTDNVGVTGYEIYRNDAKIGTSSTVSFTDAGLTPETPYKYKVKAFDLAGNFSEASNEIATVTLTGPITQPGGDKPYSTNPTFGKRVNSPMIIDGANNGEWTNDMLIAIDMANDDPRSLGSNWTMHETPMDLTHLWAAWDNEFLYLAWQYVDVTDNVDPSNAGSAGGTPIRSMDMPQTLAFDTIAGSGASLDMWKKNGKSPIWGGSNLPDYQFNIASNMFHSGYISRAVDGVFPVDDNGINYKTGAAAGIQVKFAKGNGYSTLWGVKDTDEVTNPAKLVNFMTLGHDVNRDTFYEAKFPLSALGNPNIESTGIGIMIHQGEFSPVDTLPNDPATSDTPGVTDSNSPKEWGDIDLLTVPFARIGH</sequence>
<dbReference type="InterPro" id="IPR006047">
    <property type="entry name" value="GH13_cat_dom"/>
</dbReference>
<feature type="compositionally biased region" description="Polar residues" evidence="6">
    <location>
        <begin position="1555"/>
        <end position="1569"/>
    </location>
</feature>
<protein>
    <submittedName>
        <fullName evidence="9">Starch-binding protein</fullName>
    </submittedName>
</protein>
<dbReference type="EMBL" id="CP041969">
    <property type="protein sequence ID" value="QMV43648.1"/>
    <property type="molecule type" value="Genomic_DNA"/>
</dbReference>
<evidence type="ECO:0000313" key="10">
    <source>
        <dbReference type="Proteomes" id="UP000515679"/>
    </source>
</evidence>
<dbReference type="GO" id="GO:0016798">
    <property type="term" value="F:hydrolase activity, acting on glycosyl bonds"/>
    <property type="evidence" value="ECO:0007669"/>
    <property type="project" value="UniProtKB-KW"/>
</dbReference>
<keyword evidence="2" id="KW-0378">Hydrolase</keyword>
<dbReference type="Pfam" id="PF00128">
    <property type="entry name" value="Alpha-amylase"/>
    <property type="match status" value="1"/>
</dbReference>
<dbReference type="Proteomes" id="UP000515679">
    <property type="component" value="Chromosome"/>
</dbReference>
<proteinExistence type="predicted"/>
<dbReference type="GO" id="GO:2001070">
    <property type="term" value="F:starch binding"/>
    <property type="evidence" value="ECO:0007669"/>
    <property type="project" value="InterPro"/>
</dbReference>
<dbReference type="SUPFAM" id="SSF49265">
    <property type="entry name" value="Fibronectin type III"/>
    <property type="match status" value="1"/>
</dbReference>
<evidence type="ECO:0000256" key="6">
    <source>
        <dbReference type="SAM" id="MobiDB-lite"/>
    </source>
</evidence>
<keyword evidence="10" id="KW-1185">Reference proteome</keyword>
<dbReference type="Gene3D" id="2.60.40.10">
    <property type="entry name" value="Immunoglobulins"/>
    <property type="match status" value="6"/>
</dbReference>
<dbReference type="InterPro" id="IPR017853">
    <property type="entry name" value="GH"/>
</dbReference>
<dbReference type="InterPro" id="IPR003961">
    <property type="entry name" value="FN3_dom"/>
</dbReference>
<keyword evidence="1 7" id="KW-0732">Signal</keyword>
<evidence type="ECO:0000256" key="5">
    <source>
        <dbReference type="ARBA" id="ARBA00023326"/>
    </source>
</evidence>
<keyword evidence="5" id="KW-0624">Polysaccharide degradation</keyword>
<dbReference type="PANTHER" id="PTHR10357">
    <property type="entry name" value="ALPHA-AMYLASE FAMILY MEMBER"/>
    <property type="match status" value="1"/>
</dbReference>
<dbReference type="InterPro" id="IPR013783">
    <property type="entry name" value="Ig-like_fold"/>
</dbReference>
<evidence type="ECO:0000256" key="3">
    <source>
        <dbReference type="ARBA" id="ARBA00023277"/>
    </source>
</evidence>
<dbReference type="SMART" id="SM01066">
    <property type="entry name" value="CBM_25"/>
    <property type="match status" value="3"/>
</dbReference>
<dbReference type="Pfam" id="PF00041">
    <property type="entry name" value="fn3"/>
    <property type="match status" value="2"/>
</dbReference>
<keyword evidence="3" id="KW-0119">Carbohydrate metabolism</keyword>
<evidence type="ECO:0000259" key="8">
    <source>
        <dbReference type="PROSITE" id="PS50853"/>
    </source>
</evidence>
<keyword evidence="4" id="KW-0326">Glycosidase</keyword>
<dbReference type="SMART" id="SM00642">
    <property type="entry name" value="Aamy"/>
    <property type="match status" value="1"/>
</dbReference>
<dbReference type="InterPro" id="IPR005085">
    <property type="entry name" value="CBM25"/>
</dbReference>